<comment type="caution">
    <text evidence="2">The sequence shown here is derived from an EMBL/GenBank/DDBJ whole genome shotgun (WGS) entry which is preliminary data.</text>
</comment>
<dbReference type="InterPro" id="IPR025737">
    <property type="entry name" value="FApF"/>
</dbReference>
<dbReference type="Proteomes" id="UP000094291">
    <property type="component" value="Unassembled WGS sequence"/>
</dbReference>
<name>A0A1E2V739_9GAMM</name>
<feature type="chain" id="PRO_5009119628" description="Phenol degradation protein meta" evidence="1">
    <location>
        <begin position="28"/>
        <end position="312"/>
    </location>
</feature>
<dbReference type="STRING" id="197479.BFW38_03800"/>
<dbReference type="Pfam" id="PF13557">
    <property type="entry name" value="Phenol_MetA_deg"/>
    <property type="match status" value="1"/>
</dbReference>
<dbReference type="AlphaFoldDB" id="A0A1E2V739"/>
<feature type="signal peptide" evidence="1">
    <location>
        <begin position="1"/>
        <end position="27"/>
    </location>
</feature>
<evidence type="ECO:0000313" key="2">
    <source>
        <dbReference type="EMBL" id="ODC02801.1"/>
    </source>
</evidence>
<protein>
    <recommendedName>
        <fullName evidence="4">Phenol degradation protein meta</fullName>
    </recommendedName>
</protein>
<dbReference type="EMBL" id="MDTQ01000001">
    <property type="protein sequence ID" value="ODC02801.1"/>
    <property type="molecule type" value="Genomic_DNA"/>
</dbReference>
<evidence type="ECO:0000256" key="1">
    <source>
        <dbReference type="SAM" id="SignalP"/>
    </source>
</evidence>
<proteinExistence type="predicted"/>
<sequence>MTRCTMKTILPVCLALICTSYMHSALATENGSPTTPMGTYEFGSGFLPPATPGGTFGLRTAWYSTHDQRTDNGSRSPNDFSLDVLSIGLAYIRMTDQTLFGARYGFGGVMPFFDMEANLDVNVGGRQVFHDDAHVLAQADAQIMPLMLAWQPAANLGISAQFQIQVPTGEYDQDRLINPGLNHWTFSPIVGLTYITEGGLELSTLSQIDVNTRNTDTDYRSGVEYRNEFAIGQHLDNWTLGLGGYYYDQLSDDKSPSLSAGDGRRARVWAAGPAVSFFSPGLPAVWFHVYKEFGAENRTQGYNAAVRLAYSF</sequence>
<accession>A0A1E2V739</accession>
<evidence type="ECO:0000313" key="3">
    <source>
        <dbReference type="Proteomes" id="UP000094291"/>
    </source>
</evidence>
<gene>
    <name evidence="2" type="ORF">BFW38_03800</name>
</gene>
<organism evidence="2 3">
    <name type="scientific">Terasakiispira papahanaumokuakeensis</name>
    <dbReference type="NCBI Taxonomy" id="197479"/>
    <lineage>
        <taxon>Bacteria</taxon>
        <taxon>Pseudomonadati</taxon>
        <taxon>Pseudomonadota</taxon>
        <taxon>Gammaproteobacteria</taxon>
        <taxon>Oceanospirillales</taxon>
        <taxon>Terasakiispira</taxon>
    </lineage>
</organism>
<reference evidence="2 3" key="1">
    <citation type="submission" date="2016-08" db="EMBL/GenBank/DDBJ databases">
        <authorList>
            <person name="Seilhamer J.J."/>
        </authorList>
    </citation>
    <scope>NUCLEOTIDE SEQUENCE [LARGE SCALE GENOMIC DNA]</scope>
    <source>
        <strain evidence="2 3">PH27A</strain>
    </source>
</reference>
<evidence type="ECO:0008006" key="4">
    <source>
        <dbReference type="Google" id="ProtNLM"/>
    </source>
</evidence>
<keyword evidence="1" id="KW-0732">Signal</keyword>
<keyword evidence="3" id="KW-1185">Reference proteome</keyword>